<reference evidence="1" key="2">
    <citation type="journal article" date="2024" name="Plant">
        <title>Genomic evolution and insights into agronomic trait innovations of Sesamum species.</title>
        <authorList>
            <person name="Miao H."/>
            <person name="Wang L."/>
            <person name="Qu L."/>
            <person name="Liu H."/>
            <person name="Sun Y."/>
            <person name="Le M."/>
            <person name="Wang Q."/>
            <person name="Wei S."/>
            <person name="Zheng Y."/>
            <person name="Lin W."/>
            <person name="Duan Y."/>
            <person name="Cao H."/>
            <person name="Xiong S."/>
            <person name="Wang X."/>
            <person name="Wei L."/>
            <person name="Li C."/>
            <person name="Ma Q."/>
            <person name="Ju M."/>
            <person name="Zhao R."/>
            <person name="Li G."/>
            <person name="Mu C."/>
            <person name="Tian Q."/>
            <person name="Mei H."/>
            <person name="Zhang T."/>
            <person name="Gao T."/>
            <person name="Zhang H."/>
        </authorList>
    </citation>
    <scope>NUCLEOTIDE SEQUENCE</scope>
    <source>
        <strain evidence="1">G02</strain>
    </source>
</reference>
<protein>
    <submittedName>
        <fullName evidence="1">Uncharacterized protein</fullName>
    </submittedName>
</protein>
<dbReference type="AlphaFoldDB" id="A0AAW2PJ27"/>
<name>A0AAW2PJ27_SESRA</name>
<accession>A0AAW2PJ27</accession>
<comment type="caution">
    <text evidence="1">The sequence shown here is derived from an EMBL/GenBank/DDBJ whole genome shotgun (WGS) entry which is preliminary data.</text>
</comment>
<organism evidence="1">
    <name type="scientific">Sesamum radiatum</name>
    <name type="common">Black benniseed</name>
    <dbReference type="NCBI Taxonomy" id="300843"/>
    <lineage>
        <taxon>Eukaryota</taxon>
        <taxon>Viridiplantae</taxon>
        <taxon>Streptophyta</taxon>
        <taxon>Embryophyta</taxon>
        <taxon>Tracheophyta</taxon>
        <taxon>Spermatophyta</taxon>
        <taxon>Magnoliopsida</taxon>
        <taxon>eudicotyledons</taxon>
        <taxon>Gunneridae</taxon>
        <taxon>Pentapetalae</taxon>
        <taxon>asterids</taxon>
        <taxon>lamiids</taxon>
        <taxon>Lamiales</taxon>
        <taxon>Pedaliaceae</taxon>
        <taxon>Sesamum</taxon>
    </lineage>
</organism>
<gene>
    <name evidence="1" type="ORF">Sradi_4019300</name>
</gene>
<reference evidence="1" key="1">
    <citation type="submission" date="2020-06" db="EMBL/GenBank/DDBJ databases">
        <authorList>
            <person name="Li T."/>
            <person name="Hu X."/>
            <person name="Zhang T."/>
            <person name="Song X."/>
            <person name="Zhang H."/>
            <person name="Dai N."/>
            <person name="Sheng W."/>
            <person name="Hou X."/>
            <person name="Wei L."/>
        </authorList>
    </citation>
    <scope>NUCLEOTIDE SEQUENCE</scope>
    <source>
        <strain evidence="1">G02</strain>
        <tissue evidence="1">Leaf</tissue>
    </source>
</reference>
<evidence type="ECO:0000313" key="1">
    <source>
        <dbReference type="EMBL" id="KAL0355724.1"/>
    </source>
</evidence>
<sequence>MKGALPVGDRRLMSSLSSKDLDRMLTLVLTKVHLFVSTFFSWSCLFPGDVHGPTDSGPLRTNEVFTQIDQQPNPPGP</sequence>
<dbReference type="EMBL" id="JACGWJ010000017">
    <property type="protein sequence ID" value="KAL0355724.1"/>
    <property type="molecule type" value="Genomic_DNA"/>
</dbReference>
<proteinExistence type="predicted"/>